<dbReference type="OrthoDB" id="503239at2"/>
<dbReference type="NCBIfam" id="NF040570">
    <property type="entry name" value="guided_TnpB"/>
    <property type="match status" value="1"/>
</dbReference>
<sequence length="405" mass="46859">MLRIHAYRKVYNNAIAYLNKHQGFEYFNKEGKKTGGKTAFRSFCKTLGEEIIPAWCKELKVAHALDNALFEAYTAWSKTKRMPKFIFQGNNKKPNPQGGLKIAKFRSTRDQKQTIQFDPGNYDDGHFMSVASKGLSKPDYWGQDYCLINFEGATELTYNKGRWYVNFPVDVERELIDKGQKIIALDPGLRCFMTGFDGNNFKEFASGDFARIVKLCQHLDKLKSKHDKSKGGKFKRFRHQLKAAMERVRTKIKNLRTEVHKQVASYLARNYDTIYLPTFETSQMVAKKKRKLKSKSARAMMTWAFYEFSQTLQHLCNRYGSRLVRVTEEYTSKTCTSCGQVHHKLGGNKKFKCPNCGYEIKRDFNGALGIFLKALWDTTFIHDLFENNVVFRLSEDVLNVQGCLD</sequence>
<feature type="domain" description="Cas12f1-like TNB" evidence="2">
    <location>
        <begin position="305"/>
        <end position="370"/>
    </location>
</feature>
<keyword evidence="1" id="KW-0238">DNA-binding</keyword>
<dbReference type="GO" id="GO:0003677">
    <property type="term" value="F:DNA binding"/>
    <property type="evidence" value="ECO:0007669"/>
    <property type="project" value="UniProtKB-KW"/>
</dbReference>
<proteinExistence type="predicted"/>
<organism evidence="3 4">
    <name type="scientific">Dulcicalothrix desertica PCC 7102</name>
    <dbReference type="NCBI Taxonomy" id="232991"/>
    <lineage>
        <taxon>Bacteria</taxon>
        <taxon>Bacillati</taxon>
        <taxon>Cyanobacteriota</taxon>
        <taxon>Cyanophyceae</taxon>
        <taxon>Nostocales</taxon>
        <taxon>Calotrichaceae</taxon>
        <taxon>Dulcicalothrix</taxon>
    </lineage>
</organism>
<reference evidence="3" key="2">
    <citation type="journal article" date="2019" name="Genome Biol. Evol.">
        <title>Day and night: Metabolic profiles and evolutionary relationships of six axenic non-marine cyanobacteria.</title>
        <authorList>
            <person name="Will S.E."/>
            <person name="Henke P."/>
            <person name="Boedeker C."/>
            <person name="Huang S."/>
            <person name="Brinkmann H."/>
            <person name="Rohde M."/>
            <person name="Jarek M."/>
            <person name="Friedl T."/>
            <person name="Seufert S."/>
            <person name="Schumacher M."/>
            <person name="Overmann J."/>
            <person name="Neumann-Schaal M."/>
            <person name="Petersen J."/>
        </authorList>
    </citation>
    <scope>NUCLEOTIDE SEQUENCE [LARGE SCALE GENOMIC DNA]</scope>
    <source>
        <strain evidence="3">PCC 7102</strain>
    </source>
</reference>
<accession>A0A433VJB5</accession>
<dbReference type="Proteomes" id="UP000271624">
    <property type="component" value="Unassembled WGS sequence"/>
</dbReference>
<dbReference type="PANTHER" id="PTHR36172:SF1">
    <property type="entry name" value="RESOLVASE-RELATED"/>
    <property type="match status" value="1"/>
</dbReference>
<comment type="caution">
    <text evidence="3">The sequence shown here is derived from an EMBL/GenBank/DDBJ whole genome shotgun (WGS) entry which is preliminary data.</text>
</comment>
<dbReference type="RefSeq" id="WP_127081850.1">
    <property type="nucleotide sequence ID" value="NZ_RSCL01000007.1"/>
</dbReference>
<evidence type="ECO:0000259" key="2">
    <source>
        <dbReference type="Pfam" id="PF07282"/>
    </source>
</evidence>
<gene>
    <name evidence="3" type="ORF">DSM106972_033930</name>
</gene>
<dbReference type="InterPro" id="IPR010095">
    <property type="entry name" value="Cas12f1-like_TNB"/>
</dbReference>
<dbReference type="EMBL" id="RSCL01000007">
    <property type="protein sequence ID" value="RUT06187.1"/>
    <property type="molecule type" value="Genomic_DNA"/>
</dbReference>
<dbReference type="PANTHER" id="PTHR36172">
    <property type="match status" value="1"/>
</dbReference>
<evidence type="ECO:0000313" key="3">
    <source>
        <dbReference type="EMBL" id="RUT06187.1"/>
    </source>
</evidence>
<evidence type="ECO:0000313" key="4">
    <source>
        <dbReference type="Proteomes" id="UP000271624"/>
    </source>
</evidence>
<dbReference type="Pfam" id="PF07282">
    <property type="entry name" value="Cas12f1-like_TNB"/>
    <property type="match status" value="1"/>
</dbReference>
<dbReference type="AlphaFoldDB" id="A0A433VJB5"/>
<evidence type="ECO:0000256" key="1">
    <source>
        <dbReference type="ARBA" id="ARBA00023125"/>
    </source>
</evidence>
<protein>
    <recommendedName>
        <fullName evidence="2">Cas12f1-like TNB domain-containing protein</fullName>
    </recommendedName>
</protein>
<reference evidence="3" key="1">
    <citation type="submission" date="2018-12" db="EMBL/GenBank/DDBJ databases">
        <authorList>
            <person name="Will S."/>
            <person name="Neumann-Schaal M."/>
            <person name="Henke P."/>
        </authorList>
    </citation>
    <scope>NUCLEOTIDE SEQUENCE</scope>
    <source>
        <strain evidence="3">PCC 7102</strain>
    </source>
</reference>
<name>A0A433VJB5_9CYAN</name>
<keyword evidence="4" id="KW-1185">Reference proteome</keyword>
<dbReference type="InterPro" id="IPR051491">
    <property type="entry name" value="Recombinase/Transposase-rel"/>
</dbReference>